<gene>
    <name evidence="12" type="ORF">GW570_00145</name>
</gene>
<dbReference type="PANTHER" id="PTHR24421">
    <property type="entry name" value="NITRATE/NITRITE SENSOR PROTEIN NARX-RELATED"/>
    <property type="match status" value="1"/>
</dbReference>
<feature type="domain" description="Signal transduction histidine kinase subgroup 3 dimerisation and phosphoacceptor" evidence="11">
    <location>
        <begin position="200"/>
        <end position="263"/>
    </location>
</feature>
<keyword evidence="7" id="KW-0067">ATP-binding</keyword>
<keyword evidence="3" id="KW-0597">Phosphoprotein</keyword>
<dbReference type="Proteomes" id="UP000503164">
    <property type="component" value="Chromosome"/>
</dbReference>
<evidence type="ECO:0000313" key="13">
    <source>
        <dbReference type="Proteomes" id="UP000503164"/>
    </source>
</evidence>
<keyword evidence="10" id="KW-0472">Membrane</keyword>
<dbReference type="Gene3D" id="3.30.565.10">
    <property type="entry name" value="Histidine kinase-like ATPase, C-terminal domain"/>
    <property type="match status" value="1"/>
</dbReference>
<evidence type="ECO:0000313" key="12">
    <source>
        <dbReference type="EMBL" id="QIS43625.1"/>
    </source>
</evidence>
<evidence type="ECO:0000256" key="9">
    <source>
        <dbReference type="SAM" id="MobiDB-lite"/>
    </source>
</evidence>
<keyword evidence="5" id="KW-0547">Nucleotide-binding</keyword>
<keyword evidence="10" id="KW-0812">Transmembrane</keyword>
<keyword evidence="13" id="KW-1185">Reference proteome</keyword>
<name>A0AAE6XNJ4_9MICO</name>
<evidence type="ECO:0000256" key="5">
    <source>
        <dbReference type="ARBA" id="ARBA00022741"/>
    </source>
</evidence>
<evidence type="ECO:0000256" key="1">
    <source>
        <dbReference type="ARBA" id="ARBA00000085"/>
    </source>
</evidence>
<feature type="transmembrane region" description="Helical" evidence="10">
    <location>
        <begin position="123"/>
        <end position="139"/>
    </location>
</feature>
<dbReference type="Pfam" id="PF07730">
    <property type="entry name" value="HisKA_3"/>
    <property type="match status" value="1"/>
</dbReference>
<evidence type="ECO:0000256" key="10">
    <source>
        <dbReference type="SAM" id="Phobius"/>
    </source>
</evidence>
<feature type="compositionally biased region" description="Low complexity" evidence="9">
    <location>
        <begin position="1"/>
        <end position="16"/>
    </location>
</feature>
<keyword evidence="8" id="KW-0902">Two-component regulatory system</keyword>
<organism evidence="12 13">
    <name type="scientific">Clavibacter capsici</name>
    <dbReference type="NCBI Taxonomy" id="1874630"/>
    <lineage>
        <taxon>Bacteria</taxon>
        <taxon>Bacillati</taxon>
        <taxon>Actinomycetota</taxon>
        <taxon>Actinomycetes</taxon>
        <taxon>Micrococcales</taxon>
        <taxon>Microbacteriaceae</taxon>
        <taxon>Clavibacter</taxon>
    </lineage>
</organism>
<evidence type="ECO:0000256" key="3">
    <source>
        <dbReference type="ARBA" id="ARBA00022553"/>
    </source>
</evidence>
<dbReference type="CDD" id="cd16917">
    <property type="entry name" value="HATPase_UhpB-NarQ-NarX-like"/>
    <property type="match status" value="1"/>
</dbReference>
<keyword evidence="4" id="KW-0808">Transferase</keyword>
<evidence type="ECO:0000256" key="8">
    <source>
        <dbReference type="ARBA" id="ARBA00023012"/>
    </source>
</evidence>
<sequence length="394" mass="41454">MRVIRRAGAARPSGRAGDADAEDAAGDGRAGAGIAAERIRAVLVDLLIVGIAVTASYPFISSAESPWDAVAGVVACLGLLLRRRWAWLSLAAAIPAFYVGIAYVPLVVALFDMGLSRTARWRVAVSSGAAAVAYLAPVWPPADLPSLVEPLVEATLYTVGPALLGAFLRERRTTAAQLRELREAQSLGQRQAAQVALARERAVLAREMHDVVSHQVSLIAVQAGAMQMGAADERSREAARTIRGLSTVTLEELRGMVEVLRAAGGDRRELAPQPTLADVPALVAASGIQVETAVDLPDDLPAAAQRAVYRTVQEGLTNARKHATGAVVRVTGRLDAGHVVVEVDAGAPTLPLLDLPSGRHGLTGLRERAQLLGGTLSAETRPDGSHLLRLRFPL</sequence>
<keyword evidence="10" id="KW-1133">Transmembrane helix</keyword>
<dbReference type="GO" id="GO:0000155">
    <property type="term" value="F:phosphorelay sensor kinase activity"/>
    <property type="evidence" value="ECO:0007669"/>
    <property type="project" value="InterPro"/>
</dbReference>
<dbReference type="InterPro" id="IPR011712">
    <property type="entry name" value="Sig_transdc_His_kin_sub3_dim/P"/>
</dbReference>
<keyword evidence="6 12" id="KW-0418">Kinase</keyword>
<dbReference type="EC" id="2.7.13.3" evidence="2"/>
<evidence type="ECO:0000256" key="4">
    <source>
        <dbReference type="ARBA" id="ARBA00022679"/>
    </source>
</evidence>
<dbReference type="PANTHER" id="PTHR24421:SF10">
    <property type="entry name" value="NITRATE_NITRITE SENSOR PROTEIN NARQ"/>
    <property type="match status" value="1"/>
</dbReference>
<dbReference type="Gene3D" id="1.20.5.1930">
    <property type="match status" value="1"/>
</dbReference>
<feature type="region of interest" description="Disordered" evidence="9">
    <location>
        <begin position="1"/>
        <end position="25"/>
    </location>
</feature>
<dbReference type="GO" id="GO:0046983">
    <property type="term" value="F:protein dimerization activity"/>
    <property type="evidence" value="ECO:0007669"/>
    <property type="project" value="InterPro"/>
</dbReference>
<proteinExistence type="predicted"/>
<dbReference type="AlphaFoldDB" id="A0AAE6XNJ4"/>
<feature type="transmembrane region" description="Helical" evidence="10">
    <location>
        <begin position="39"/>
        <end position="60"/>
    </location>
</feature>
<feature type="transmembrane region" description="Helical" evidence="10">
    <location>
        <begin position="87"/>
        <end position="111"/>
    </location>
</feature>
<dbReference type="EMBL" id="CP048049">
    <property type="protein sequence ID" value="QIS43625.1"/>
    <property type="molecule type" value="Genomic_DNA"/>
</dbReference>
<accession>A0AAE6XNJ4</accession>
<protein>
    <recommendedName>
        <fullName evidence="2">histidine kinase</fullName>
        <ecNumber evidence="2">2.7.13.3</ecNumber>
    </recommendedName>
</protein>
<evidence type="ECO:0000256" key="2">
    <source>
        <dbReference type="ARBA" id="ARBA00012438"/>
    </source>
</evidence>
<dbReference type="RefSeq" id="WP_053773261.1">
    <property type="nucleotide sequence ID" value="NZ_CP012573.1"/>
</dbReference>
<dbReference type="InterPro" id="IPR036890">
    <property type="entry name" value="HATPase_C_sf"/>
</dbReference>
<evidence type="ECO:0000256" key="6">
    <source>
        <dbReference type="ARBA" id="ARBA00022777"/>
    </source>
</evidence>
<evidence type="ECO:0000256" key="7">
    <source>
        <dbReference type="ARBA" id="ARBA00022840"/>
    </source>
</evidence>
<dbReference type="GO" id="GO:0016020">
    <property type="term" value="C:membrane"/>
    <property type="evidence" value="ECO:0007669"/>
    <property type="project" value="InterPro"/>
</dbReference>
<dbReference type="SUPFAM" id="SSF55874">
    <property type="entry name" value="ATPase domain of HSP90 chaperone/DNA topoisomerase II/histidine kinase"/>
    <property type="match status" value="1"/>
</dbReference>
<dbReference type="InterPro" id="IPR050482">
    <property type="entry name" value="Sensor_HK_TwoCompSys"/>
</dbReference>
<dbReference type="GO" id="GO:0005524">
    <property type="term" value="F:ATP binding"/>
    <property type="evidence" value="ECO:0007669"/>
    <property type="project" value="UniProtKB-KW"/>
</dbReference>
<comment type="catalytic activity">
    <reaction evidence="1">
        <text>ATP + protein L-histidine = ADP + protein N-phospho-L-histidine.</text>
        <dbReference type="EC" id="2.7.13.3"/>
    </reaction>
</comment>
<evidence type="ECO:0000259" key="11">
    <source>
        <dbReference type="Pfam" id="PF07730"/>
    </source>
</evidence>
<reference evidence="12 13" key="1">
    <citation type="journal article" date="2020" name="Mol. Plant Pathol.">
        <title>Plasmid composition and the chpG gene determine the virulence level of Clavibacter capsici natural isolates in pepper.</title>
        <authorList>
            <person name="Hwang I.S."/>
            <person name="Lee H.M."/>
            <person name="Oh E.J."/>
            <person name="Lee S."/>
            <person name="Heu S."/>
            <person name="Oh C.S."/>
        </authorList>
    </citation>
    <scope>NUCLEOTIDE SEQUENCE [LARGE SCALE GENOMIC DNA]</scope>
    <source>
        <strain evidence="12 13">1101</strain>
    </source>
</reference>